<sequence length="519" mass="57654">MSREILLLVDALAHEKNVDKEVVFGALEHALAQATKKRYEGDVDIRVSIDRDNGEFESFRRWHVVPDEAGLQLPDQEILHFEAKEQISDIEVDDYIEEPIESVDFGRRFAQDTKQVVLQRIRDAEREQILADFLERGDSLVTGTIKRMERGDAIVESGKIEARLPRDQMIPKENLRIGDRVRAYILRIDRNARGPQVILSRTAPEFIMKLFELEVPEIEQGLLEIKSAARDAGVRAKIAVFTSDKRIDPIGTCVGMRGSRVQAVTGELGGERVDIVLWSDDPAQFVIGALAPANVSSIMVEEDKHAMDVVVDEENLAIAIGRGGQNVRLASELTGWQINIMTAEESADKSAAETAAVRTLFVEKLDVDQEVADILVQEGFATLEEIAYVPIQEMLDIEAFDEDTVNELRNRARDALVSEAIASEEGMEGMDDALVSLEGMDRIIAGKLGLAGVKTLDGFGALAYDEFGAILALPAERAQQLIDNEFEDVTDEEMKLIDAKYDEHAKALQARAWSLAEAK</sequence>
<keyword evidence="3 7" id="KW-0889">Transcription antitermination</keyword>
<dbReference type="Gene3D" id="1.10.150.20">
    <property type="entry name" value="5' to 3' exonuclease, C-terminal subdomain"/>
    <property type="match status" value="2"/>
</dbReference>
<dbReference type="PANTHER" id="PTHR22648">
    <property type="entry name" value="TRANSCRIPTION TERMINATION FACTOR NUSA"/>
    <property type="match status" value="1"/>
</dbReference>
<dbReference type="InterPro" id="IPR058582">
    <property type="entry name" value="KH_NusA_2nd"/>
</dbReference>
<dbReference type="NCBIfam" id="TIGR01954">
    <property type="entry name" value="nusA_Cterm_rpt"/>
    <property type="match status" value="1"/>
</dbReference>
<dbReference type="InterPro" id="IPR003029">
    <property type="entry name" value="S1_domain"/>
</dbReference>
<dbReference type="InterPro" id="IPR036555">
    <property type="entry name" value="NusA_N_sf"/>
</dbReference>
<dbReference type="GO" id="GO:0006353">
    <property type="term" value="P:DNA-templated transcription termination"/>
    <property type="evidence" value="ECO:0007669"/>
    <property type="project" value="UniProtKB-UniRule"/>
</dbReference>
<dbReference type="SUPFAM" id="SSF47794">
    <property type="entry name" value="Rad51 N-terminal domain-like"/>
    <property type="match status" value="1"/>
</dbReference>
<evidence type="ECO:0000259" key="8">
    <source>
        <dbReference type="PROSITE" id="PS50126"/>
    </source>
</evidence>
<dbReference type="Gene3D" id="3.30.300.20">
    <property type="match status" value="2"/>
</dbReference>
<keyword evidence="6 7" id="KW-0804">Transcription</keyword>
<dbReference type="GO" id="GO:0031564">
    <property type="term" value="P:transcription antitermination"/>
    <property type="evidence" value="ECO:0007669"/>
    <property type="project" value="UniProtKB-UniRule"/>
</dbReference>
<dbReference type="InterPro" id="IPR013735">
    <property type="entry name" value="TF_NusA_N"/>
</dbReference>
<evidence type="ECO:0000256" key="5">
    <source>
        <dbReference type="ARBA" id="ARBA00023015"/>
    </source>
</evidence>
<evidence type="ECO:0000256" key="7">
    <source>
        <dbReference type="HAMAP-Rule" id="MF_00945"/>
    </source>
</evidence>
<dbReference type="FunFam" id="3.30.300.20:FF:000002">
    <property type="entry name" value="Transcription termination/antitermination protein NusA"/>
    <property type="match status" value="1"/>
</dbReference>
<comment type="subunit">
    <text evidence="7">Monomer. Binds directly to the core enzyme of the DNA-dependent RNA polymerase and to nascent RNA.</text>
</comment>
<dbReference type="GO" id="GO:0005829">
    <property type="term" value="C:cytosol"/>
    <property type="evidence" value="ECO:0007669"/>
    <property type="project" value="TreeGrafter"/>
</dbReference>
<evidence type="ECO:0000256" key="2">
    <source>
        <dbReference type="ARBA" id="ARBA00022490"/>
    </source>
</evidence>
<keyword evidence="1 7" id="KW-0806">Transcription termination</keyword>
<dbReference type="Gene3D" id="3.30.1480.10">
    <property type="entry name" value="NusA, N-terminal domain"/>
    <property type="match status" value="1"/>
</dbReference>
<keyword evidence="2 7" id="KW-0963">Cytoplasm</keyword>
<dbReference type="InterPro" id="IPR004087">
    <property type="entry name" value="KH_dom"/>
</dbReference>
<dbReference type="FunFam" id="1.10.150.20:FF:000018">
    <property type="entry name" value="Transcription termination/antitermination protein NusA"/>
    <property type="match status" value="1"/>
</dbReference>
<dbReference type="SUPFAM" id="SSF69705">
    <property type="entry name" value="Transcription factor NusA, N-terminal domain"/>
    <property type="match status" value="1"/>
</dbReference>
<evidence type="ECO:0000256" key="1">
    <source>
        <dbReference type="ARBA" id="ARBA00022472"/>
    </source>
</evidence>
<dbReference type="FunFam" id="3.30.300.20:FF:000005">
    <property type="entry name" value="Transcription termination/antitermination protein NusA"/>
    <property type="match status" value="1"/>
</dbReference>
<dbReference type="InterPro" id="IPR030842">
    <property type="entry name" value="TF_NusA_bacterial"/>
</dbReference>
<dbReference type="EMBL" id="QYUQ01000002">
    <property type="protein sequence ID" value="RJG01605.1"/>
    <property type="molecule type" value="Genomic_DNA"/>
</dbReference>
<dbReference type="InterPro" id="IPR010213">
    <property type="entry name" value="TF_NusA"/>
</dbReference>
<dbReference type="Pfam" id="PF13184">
    <property type="entry name" value="KH_NusA_1st"/>
    <property type="match status" value="1"/>
</dbReference>
<dbReference type="SMART" id="SM00316">
    <property type="entry name" value="S1"/>
    <property type="match status" value="1"/>
</dbReference>
<gene>
    <name evidence="7 9" type="primary">nusA</name>
    <name evidence="9" type="ORF">D3878_08415</name>
</gene>
<dbReference type="InterPro" id="IPR010214">
    <property type="entry name" value="Tscrpt_termin_fac_NusA_C_rpt"/>
</dbReference>
<dbReference type="PANTHER" id="PTHR22648:SF0">
    <property type="entry name" value="TRANSCRIPTION TERMINATION_ANTITERMINATION PROTEIN NUSA"/>
    <property type="match status" value="1"/>
</dbReference>
<dbReference type="InterPro" id="IPR015946">
    <property type="entry name" value="KH_dom-like_a/b"/>
</dbReference>
<dbReference type="PROSITE" id="PS50126">
    <property type="entry name" value="S1"/>
    <property type="match status" value="1"/>
</dbReference>
<keyword evidence="4 7" id="KW-0694">RNA-binding</keyword>
<dbReference type="Pfam" id="PF26594">
    <property type="entry name" value="KH_NusA_2nd"/>
    <property type="match status" value="1"/>
</dbReference>
<dbReference type="Proteomes" id="UP000266327">
    <property type="component" value="Unassembled WGS sequence"/>
</dbReference>
<dbReference type="InterPro" id="IPR012340">
    <property type="entry name" value="NA-bd_OB-fold"/>
</dbReference>
<comment type="function">
    <text evidence="7">Participates in both transcription termination and antitermination.</text>
</comment>
<name>A0A3A3G1S8_9BURK</name>
<dbReference type="GO" id="GO:0003723">
    <property type="term" value="F:RNA binding"/>
    <property type="evidence" value="ECO:0007669"/>
    <property type="project" value="UniProtKB-UniRule"/>
</dbReference>
<accession>A0A3A3G1S8</accession>
<protein>
    <recommendedName>
        <fullName evidence="7">Transcription termination/antitermination protein NusA</fullName>
    </recommendedName>
</protein>
<dbReference type="InterPro" id="IPR025249">
    <property type="entry name" value="TF_NusA_KH_1st"/>
</dbReference>
<evidence type="ECO:0000313" key="9">
    <source>
        <dbReference type="EMBL" id="RJG01605.1"/>
    </source>
</evidence>
<comment type="caution">
    <text evidence="9">The sequence shown here is derived from an EMBL/GenBank/DDBJ whole genome shotgun (WGS) entry which is preliminary data.</text>
</comment>
<evidence type="ECO:0000256" key="3">
    <source>
        <dbReference type="ARBA" id="ARBA00022814"/>
    </source>
</evidence>
<dbReference type="Pfam" id="PF00575">
    <property type="entry name" value="S1"/>
    <property type="match status" value="1"/>
</dbReference>
<keyword evidence="5 7" id="KW-0805">Transcription regulation</keyword>
<dbReference type="OrthoDB" id="9807233at2"/>
<dbReference type="NCBIfam" id="TIGR01953">
    <property type="entry name" value="NusA"/>
    <property type="match status" value="1"/>
</dbReference>
<dbReference type="RefSeq" id="WP_119785048.1">
    <property type="nucleotide sequence ID" value="NZ_QYUQ01000002.1"/>
</dbReference>
<dbReference type="SUPFAM" id="SSF50249">
    <property type="entry name" value="Nucleic acid-binding proteins"/>
    <property type="match status" value="1"/>
</dbReference>
<evidence type="ECO:0000256" key="6">
    <source>
        <dbReference type="ARBA" id="ARBA00023163"/>
    </source>
</evidence>
<dbReference type="InterPro" id="IPR009019">
    <property type="entry name" value="KH_sf_prok-type"/>
</dbReference>
<evidence type="ECO:0000256" key="4">
    <source>
        <dbReference type="ARBA" id="ARBA00022884"/>
    </source>
</evidence>
<evidence type="ECO:0000313" key="10">
    <source>
        <dbReference type="Proteomes" id="UP000266327"/>
    </source>
</evidence>
<dbReference type="GO" id="GO:0000166">
    <property type="term" value="F:nucleotide binding"/>
    <property type="evidence" value="ECO:0007669"/>
    <property type="project" value="InterPro"/>
</dbReference>
<keyword evidence="10" id="KW-1185">Reference proteome</keyword>
<dbReference type="CDD" id="cd02134">
    <property type="entry name" value="KH-II_NusA_rpt1"/>
    <property type="match status" value="1"/>
</dbReference>
<dbReference type="SUPFAM" id="SSF54814">
    <property type="entry name" value="Prokaryotic type KH domain (KH-domain type II)"/>
    <property type="match status" value="2"/>
</dbReference>
<proteinExistence type="inferred from homology"/>
<feature type="domain" description="S1 motif" evidence="8">
    <location>
        <begin position="138"/>
        <end position="202"/>
    </location>
</feature>
<dbReference type="CDD" id="cd04455">
    <property type="entry name" value="S1_NusA"/>
    <property type="match status" value="1"/>
</dbReference>
<comment type="similarity">
    <text evidence="7">Belongs to the NusA family.</text>
</comment>
<dbReference type="Gene3D" id="2.40.50.140">
    <property type="entry name" value="Nucleic acid-binding proteins"/>
    <property type="match status" value="1"/>
</dbReference>
<organism evidence="9 10">
    <name type="scientific">Noviherbaspirillum sedimenti</name>
    <dbReference type="NCBI Taxonomy" id="2320865"/>
    <lineage>
        <taxon>Bacteria</taxon>
        <taxon>Pseudomonadati</taxon>
        <taxon>Pseudomonadota</taxon>
        <taxon>Betaproteobacteria</taxon>
        <taxon>Burkholderiales</taxon>
        <taxon>Oxalobacteraceae</taxon>
        <taxon>Noviherbaspirillum</taxon>
    </lineage>
</organism>
<dbReference type="AlphaFoldDB" id="A0A3A3G1S8"/>
<dbReference type="InterPro" id="IPR010995">
    <property type="entry name" value="DNA_repair_Rad51/TF_NusA_a-hlx"/>
</dbReference>
<comment type="subcellular location">
    <subcellularLocation>
        <location evidence="7">Cytoplasm</location>
    </subcellularLocation>
</comment>
<dbReference type="HAMAP" id="MF_00945_B">
    <property type="entry name" value="NusA_B"/>
    <property type="match status" value="1"/>
</dbReference>
<dbReference type="CDD" id="cd22529">
    <property type="entry name" value="KH-II_NusA_rpt2"/>
    <property type="match status" value="1"/>
</dbReference>
<dbReference type="GO" id="GO:0003700">
    <property type="term" value="F:DNA-binding transcription factor activity"/>
    <property type="evidence" value="ECO:0007669"/>
    <property type="project" value="InterPro"/>
</dbReference>
<dbReference type="PROSITE" id="PS50084">
    <property type="entry name" value="KH_TYPE_1"/>
    <property type="match status" value="1"/>
</dbReference>
<reference evidence="10" key="1">
    <citation type="submission" date="2018-09" db="EMBL/GenBank/DDBJ databases">
        <authorList>
            <person name="Zhu H."/>
        </authorList>
    </citation>
    <scope>NUCLEOTIDE SEQUENCE [LARGE SCALE GENOMIC DNA]</scope>
    <source>
        <strain evidence="10">K1S02-23</strain>
    </source>
</reference>
<dbReference type="SMART" id="SM00322">
    <property type="entry name" value="KH"/>
    <property type="match status" value="2"/>
</dbReference>
<dbReference type="Pfam" id="PF08529">
    <property type="entry name" value="NusA_N"/>
    <property type="match status" value="1"/>
</dbReference>